<dbReference type="InterPro" id="IPR051788">
    <property type="entry name" value="MFS_Transporter"/>
</dbReference>
<evidence type="ECO:0000256" key="5">
    <source>
        <dbReference type="ARBA" id="ARBA00022989"/>
    </source>
</evidence>
<dbReference type="InterPro" id="IPR011701">
    <property type="entry name" value="MFS"/>
</dbReference>
<dbReference type="InterPro" id="IPR020846">
    <property type="entry name" value="MFS_dom"/>
</dbReference>
<dbReference type="EMBL" id="MVOH01000017">
    <property type="protein sequence ID" value="PAU67085.1"/>
    <property type="molecule type" value="Genomic_DNA"/>
</dbReference>
<evidence type="ECO:0000256" key="4">
    <source>
        <dbReference type="ARBA" id="ARBA00022692"/>
    </source>
</evidence>
<feature type="transmembrane region" description="Helical" evidence="7">
    <location>
        <begin position="291"/>
        <end position="310"/>
    </location>
</feature>
<keyword evidence="3" id="KW-0813">Transport</keyword>
<comment type="caution">
    <text evidence="9">The sequence shown here is derived from an EMBL/GenBank/DDBJ whole genome shotgun (WGS) entry which is preliminary data.</text>
</comment>
<dbReference type="GO" id="GO:0005886">
    <property type="term" value="C:plasma membrane"/>
    <property type="evidence" value="ECO:0007669"/>
    <property type="project" value="UniProtKB-SubCell"/>
</dbReference>
<accession>A0A2A2EDT9</accession>
<feature type="transmembrane region" description="Helical" evidence="7">
    <location>
        <begin position="95"/>
        <end position="116"/>
    </location>
</feature>
<feature type="transmembrane region" description="Helical" evidence="7">
    <location>
        <begin position="261"/>
        <end position="279"/>
    </location>
</feature>
<feature type="transmembrane region" description="Helical" evidence="7">
    <location>
        <begin position="316"/>
        <end position="337"/>
    </location>
</feature>
<dbReference type="OrthoDB" id="9795150at2"/>
<evidence type="ECO:0000256" key="3">
    <source>
        <dbReference type="ARBA" id="ARBA00022448"/>
    </source>
</evidence>
<feature type="transmembrane region" description="Helical" evidence="7">
    <location>
        <begin position="71"/>
        <end position="89"/>
    </location>
</feature>
<feature type="transmembrane region" description="Helical" evidence="7">
    <location>
        <begin position="381"/>
        <end position="399"/>
    </location>
</feature>
<dbReference type="PROSITE" id="PS50850">
    <property type="entry name" value="MFS"/>
    <property type="match status" value="1"/>
</dbReference>
<dbReference type="PANTHER" id="PTHR23514">
    <property type="entry name" value="BYPASS OF STOP CODON PROTEIN 6"/>
    <property type="match status" value="1"/>
</dbReference>
<protein>
    <submittedName>
        <fullName evidence="9">MFS transporter</fullName>
    </submittedName>
</protein>
<keyword evidence="6 7" id="KW-0472">Membrane</keyword>
<dbReference type="PANTHER" id="PTHR23514:SF3">
    <property type="entry name" value="BYPASS OF STOP CODON PROTEIN 6"/>
    <property type="match status" value="1"/>
</dbReference>
<feature type="domain" description="Major facilitator superfamily (MFS) profile" evidence="8">
    <location>
        <begin position="5"/>
        <end position="412"/>
    </location>
</feature>
<evidence type="ECO:0000313" key="10">
    <source>
        <dbReference type="Proteomes" id="UP000218399"/>
    </source>
</evidence>
<dbReference type="AlphaFoldDB" id="A0A2A2EDT9"/>
<keyword evidence="4 7" id="KW-0812">Transmembrane</keyword>
<dbReference type="SUPFAM" id="SSF103473">
    <property type="entry name" value="MFS general substrate transporter"/>
    <property type="match status" value="1"/>
</dbReference>
<proteinExistence type="inferred from homology"/>
<evidence type="ECO:0000259" key="8">
    <source>
        <dbReference type="PROSITE" id="PS50850"/>
    </source>
</evidence>
<evidence type="ECO:0000256" key="7">
    <source>
        <dbReference type="SAM" id="Phobius"/>
    </source>
</evidence>
<feature type="transmembrane region" description="Helical" evidence="7">
    <location>
        <begin position="228"/>
        <end position="249"/>
    </location>
</feature>
<comment type="similarity">
    <text evidence="2">Belongs to the major facilitator superfamily.</text>
</comment>
<name>A0A2A2EDT9_9BIFI</name>
<dbReference type="Proteomes" id="UP000218399">
    <property type="component" value="Unassembled WGS sequence"/>
</dbReference>
<sequence>MANLLLAIIYLAFISLGLPDGLLGAAWPTMSGELGAPLSWAGGISMVISAGTIVSALLSDRLTLRFGAGRVTAVSVGLTALALFGFAYAPNYWMLIVMAVPYGLGAGGVDAALNNYVAVHYASRHMSWLHCMWGLGALFGPYMMGFALAHQYGWQWGYRSVGALQIVLTAILVLSLPLWRRRTDAPRNASQAPGEADDPAQTVAAAGEQQRKPLGLAGVLRIRGAAQILIMFFCYCSIEQTTILWASSYMAGVDHVDLQAAANYASLVFIGITVGRFVSGFATMRLSDAQMIRLGAAIIVAGVVLLALPVPGVWNSVAGFVVIGLGCAPVYPCIIHSTPAYFGADRSQAIVGVQMASAYVGTMLMPPLFGLLAQHTTLRLLPWYLLVFTAGLIAMHEWLRAKTRTKADFTAH</sequence>
<feature type="transmembrane region" description="Helical" evidence="7">
    <location>
        <begin position="349"/>
        <end position="369"/>
    </location>
</feature>
<dbReference type="RefSeq" id="WP_095615531.1">
    <property type="nucleotide sequence ID" value="NZ_MVOH01000017.1"/>
</dbReference>
<dbReference type="Pfam" id="PF07690">
    <property type="entry name" value="MFS_1"/>
    <property type="match status" value="1"/>
</dbReference>
<keyword evidence="10" id="KW-1185">Reference proteome</keyword>
<dbReference type="Gene3D" id="1.20.1250.20">
    <property type="entry name" value="MFS general substrate transporter like domains"/>
    <property type="match status" value="1"/>
</dbReference>
<keyword evidence="5 7" id="KW-1133">Transmembrane helix</keyword>
<organism evidence="9 10">
    <name type="scientific">Bifidobacterium criceti</name>
    <dbReference type="NCBI Taxonomy" id="1960969"/>
    <lineage>
        <taxon>Bacteria</taxon>
        <taxon>Bacillati</taxon>
        <taxon>Actinomycetota</taxon>
        <taxon>Actinomycetes</taxon>
        <taxon>Bifidobacteriales</taxon>
        <taxon>Bifidobacteriaceae</taxon>
        <taxon>Bifidobacterium</taxon>
    </lineage>
</organism>
<evidence type="ECO:0000256" key="6">
    <source>
        <dbReference type="ARBA" id="ARBA00023136"/>
    </source>
</evidence>
<feature type="transmembrane region" description="Helical" evidence="7">
    <location>
        <begin position="161"/>
        <end position="179"/>
    </location>
</feature>
<reference evidence="9 10" key="1">
    <citation type="journal article" date="2017" name="ISME J.">
        <title>Unveiling bifidobacterial biogeography across the mammalian branch of the tree of life.</title>
        <authorList>
            <person name="Milani C."/>
            <person name="Mangifesta M."/>
            <person name="Mancabelli L."/>
            <person name="Lugli G.A."/>
            <person name="James K."/>
            <person name="Duranti S."/>
            <person name="Turroni F."/>
            <person name="Ferrario C."/>
            <person name="Ossiprandi M.C."/>
            <person name="van Sinderen D."/>
            <person name="Ventura M."/>
        </authorList>
    </citation>
    <scope>NUCLEOTIDE SEQUENCE [LARGE SCALE GENOMIC DNA]</scope>
    <source>
        <strain evidence="10">Ham19E</strain>
    </source>
</reference>
<evidence type="ECO:0000256" key="1">
    <source>
        <dbReference type="ARBA" id="ARBA00004651"/>
    </source>
</evidence>
<comment type="subcellular location">
    <subcellularLocation>
        <location evidence="1">Cell membrane</location>
        <topology evidence="1">Multi-pass membrane protein</topology>
    </subcellularLocation>
</comment>
<gene>
    <name evidence="9" type="ORF">B1526_1585</name>
</gene>
<evidence type="ECO:0000256" key="2">
    <source>
        <dbReference type="ARBA" id="ARBA00008335"/>
    </source>
</evidence>
<dbReference type="InterPro" id="IPR036259">
    <property type="entry name" value="MFS_trans_sf"/>
</dbReference>
<feature type="transmembrane region" description="Helical" evidence="7">
    <location>
        <begin position="40"/>
        <end position="59"/>
    </location>
</feature>
<evidence type="ECO:0000313" key="9">
    <source>
        <dbReference type="EMBL" id="PAU67085.1"/>
    </source>
</evidence>
<feature type="transmembrane region" description="Helical" evidence="7">
    <location>
        <begin position="128"/>
        <end position="149"/>
    </location>
</feature>
<dbReference type="GO" id="GO:0022857">
    <property type="term" value="F:transmembrane transporter activity"/>
    <property type="evidence" value="ECO:0007669"/>
    <property type="project" value="InterPro"/>
</dbReference>